<sequence>MKRLVVLLLSAVVLVVIVGCSSPRSKYVGNWQIPGGGEIALYKDGTGFQGAPGHGDKVEWHAEGDHIVMSMAGGRDPVKAKLSPSGKLVVQDGTMRIEMQRK</sequence>
<evidence type="ECO:0000313" key="1">
    <source>
        <dbReference type="EMBL" id="AKM82091.1"/>
    </source>
</evidence>
<dbReference type="KEGG" id="bbgw:UT28_C0001G0280"/>
<protein>
    <submittedName>
        <fullName evidence="1">Uncharacterized protein</fullName>
    </submittedName>
</protein>
<dbReference type="Proteomes" id="UP000035648">
    <property type="component" value="Chromosome"/>
</dbReference>
<evidence type="ECO:0000313" key="2">
    <source>
        <dbReference type="Proteomes" id="UP000035648"/>
    </source>
</evidence>
<name>A0A0G4B2B1_9BACT</name>
<organism evidence="1 2">
    <name type="scientific">Berkelbacteria bacterium GW2011_GWE1_39_12</name>
    <dbReference type="NCBI Taxonomy" id="1618337"/>
    <lineage>
        <taxon>Bacteria</taxon>
        <taxon>Candidatus Berkelbacteria</taxon>
    </lineage>
</organism>
<dbReference type="PROSITE" id="PS51257">
    <property type="entry name" value="PROKAR_LIPOPROTEIN"/>
    <property type="match status" value="1"/>
</dbReference>
<proteinExistence type="predicted"/>
<gene>
    <name evidence="1" type="ORF">UT28_C0001G0280</name>
</gene>
<accession>A0A0G4B2B1</accession>
<dbReference type="EMBL" id="CP011213">
    <property type="protein sequence ID" value="AKM82091.1"/>
    <property type="molecule type" value="Genomic_DNA"/>
</dbReference>
<reference evidence="1 2" key="1">
    <citation type="journal article" date="2015" name="Nature">
        <title>rRNA introns, odd ribosomes, and small enigmatic genomes across a large radiation of phyla.</title>
        <authorList>
            <person name="Brown C.T."/>
            <person name="Hug L.A."/>
            <person name="Thomas B.C."/>
            <person name="Sharon I."/>
            <person name="Castelle C.J."/>
            <person name="Singh A."/>
            <person name="Wilkins M.J."/>
            <person name="Williams K.H."/>
            <person name="Banfield J.F."/>
        </authorList>
    </citation>
    <scope>NUCLEOTIDE SEQUENCE [LARGE SCALE GENOMIC DNA]</scope>
</reference>
<dbReference type="AlphaFoldDB" id="A0A0G4B2B1"/>
<dbReference type="STRING" id="1618337.UT28_C0001G0280"/>